<dbReference type="InterPro" id="IPR023401">
    <property type="entry name" value="ODC_N"/>
</dbReference>
<dbReference type="Gene3D" id="3.30.1780.10">
    <property type="entry name" value="ornithine cyclodeaminase, domain 1"/>
    <property type="match status" value="1"/>
</dbReference>
<dbReference type="SUPFAM" id="SSF51735">
    <property type="entry name" value="NAD(P)-binding Rossmann-fold domains"/>
    <property type="match status" value="1"/>
</dbReference>
<name>A0A318JUQ5_9NOCA</name>
<reference evidence="1 2" key="1">
    <citation type="submission" date="2018-05" db="EMBL/GenBank/DDBJ databases">
        <title>Genomic Encyclopedia of Type Strains, Phase IV (KMG-IV): sequencing the most valuable type-strain genomes for metagenomic binning, comparative biology and taxonomic classification.</title>
        <authorList>
            <person name="Goeker M."/>
        </authorList>
    </citation>
    <scope>NUCLEOTIDE SEQUENCE [LARGE SCALE GENOMIC DNA]</scope>
    <source>
        <strain evidence="1 2">DSM 44704</strain>
    </source>
</reference>
<dbReference type="EMBL" id="QJKF01000020">
    <property type="protein sequence ID" value="PXX56275.1"/>
    <property type="molecule type" value="Genomic_DNA"/>
</dbReference>
<dbReference type="PANTHER" id="PTHR13812">
    <property type="entry name" value="KETIMINE REDUCTASE MU-CRYSTALLIN"/>
    <property type="match status" value="1"/>
</dbReference>
<sequence>MTLLLTADDVRRAADLPGVLRALDTAHRAEYTGAAAITERVNLCFASGWLRLMAAALPEFGVVGYKEFHFVGSEVRFQINLFDIDSGVPLACLDANYLTVLRTATTAALAAVRLVPQASAVGIIGSGHEARMQAAVVGQLLAVNRMSIYSPRAERRELLACDLAGELGIPVRAVDSGAAAVREVDLIMVATNTAGAGPAFFADWISATTAHISSTGSTMPAERELDAAVWAYPDLIVVDRMQALEESGDARAAADARTLDSGKVITLAELCGRRVDEPPRRTLYKSVGSPLQDIAVAAYAYRKAAELGLGRRIEDVVSVKSSVPVPIGRPA</sequence>
<protein>
    <submittedName>
        <fullName evidence="1">Ornithine cyclodeaminase</fullName>
    </submittedName>
</protein>
<dbReference type="Proteomes" id="UP000247569">
    <property type="component" value="Unassembled WGS sequence"/>
</dbReference>
<dbReference type="Pfam" id="PF02423">
    <property type="entry name" value="OCD_Mu_crystall"/>
    <property type="match status" value="1"/>
</dbReference>
<dbReference type="RefSeq" id="WP_040742991.1">
    <property type="nucleotide sequence ID" value="NZ_QJKF01000020.1"/>
</dbReference>
<dbReference type="AlphaFoldDB" id="A0A318JUQ5"/>
<comment type="caution">
    <text evidence="1">The sequence shown here is derived from an EMBL/GenBank/DDBJ whole genome shotgun (WGS) entry which is preliminary data.</text>
</comment>
<proteinExistence type="predicted"/>
<dbReference type="Gene3D" id="3.40.50.720">
    <property type="entry name" value="NAD(P)-binding Rossmann-like Domain"/>
    <property type="match status" value="1"/>
</dbReference>
<dbReference type="PANTHER" id="PTHR13812:SF19">
    <property type="entry name" value="KETIMINE REDUCTASE MU-CRYSTALLIN"/>
    <property type="match status" value="1"/>
</dbReference>
<dbReference type="InterPro" id="IPR003462">
    <property type="entry name" value="ODC_Mu_crystall"/>
</dbReference>
<dbReference type="GO" id="GO:0005737">
    <property type="term" value="C:cytoplasm"/>
    <property type="evidence" value="ECO:0007669"/>
    <property type="project" value="TreeGrafter"/>
</dbReference>
<dbReference type="PIRSF" id="PIRSF001439">
    <property type="entry name" value="CryM"/>
    <property type="match status" value="1"/>
</dbReference>
<accession>A0A318JUQ5</accession>
<dbReference type="InterPro" id="IPR036291">
    <property type="entry name" value="NAD(P)-bd_dom_sf"/>
</dbReference>
<keyword evidence="2" id="KW-1185">Reference proteome</keyword>
<evidence type="ECO:0000313" key="2">
    <source>
        <dbReference type="Proteomes" id="UP000247569"/>
    </source>
</evidence>
<dbReference type="OrthoDB" id="7209364at2"/>
<evidence type="ECO:0000313" key="1">
    <source>
        <dbReference type="EMBL" id="PXX56275.1"/>
    </source>
</evidence>
<organism evidence="1 2">
    <name type="scientific">Nocardia tenerifensis</name>
    <dbReference type="NCBI Taxonomy" id="228006"/>
    <lineage>
        <taxon>Bacteria</taxon>
        <taxon>Bacillati</taxon>
        <taxon>Actinomycetota</taxon>
        <taxon>Actinomycetes</taxon>
        <taxon>Mycobacteriales</taxon>
        <taxon>Nocardiaceae</taxon>
        <taxon>Nocardia</taxon>
    </lineage>
</organism>
<gene>
    <name evidence="1" type="ORF">DFR70_12016</name>
</gene>